<dbReference type="Pfam" id="PF11852">
    <property type="entry name" value="Pullul_strch_C"/>
    <property type="match status" value="1"/>
</dbReference>
<dbReference type="InterPro" id="IPR014756">
    <property type="entry name" value="Ig_E-set"/>
</dbReference>
<dbReference type="Pfam" id="PF17967">
    <property type="entry name" value="Pullulanase_N2"/>
    <property type="match status" value="1"/>
</dbReference>
<evidence type="ECO:0000256" key="1">
    <source>
        <dbReference type="ARBA" id="ARBA00008061"/>
    </source>
</evidence>
<dbReference type="EMBL" id="JAGSPN010000014">
    <property type="protein sequence ID" value="MBR7783779.1"/>
    <property type="molecule type" value="Genomic_DNA"/>
</dbReference>
<feature type="domain" description="Glycosyl hydrolase family 13 catalytic" evidence="3">
    <location>
        <begin position="389"/>
        <end position="766"/>
    </location>
</feature>
<organism evidence="4 5">
    <name type="scientific">Undibacterium luofuense</name>
    <dbReference type="NCBI Taxonomy" id="2828733"/>
    <lineage>
        <taxon>Bacteria</taxon>
        <taxon>Pseudomonadati</taxon>
        <taxon>Pseudomonadota</taxon>
        <taxon>Betaproteobacteria</taxon>
        <taxon>Burkholderiales</taxon>
        <taxon>Oxalobacteraceae</taxon>
        <taxon>Undibacterium</taxon>
    </lineage>
</organism>
<dbReference type="CDD" id="cd02860">
    <property type="entry name" value="E_set_Pullulanase"/>
    <property type="match status" value="1"/>
</dbReference>
<dbReference type="InterPro" id="IPR004193">
    <property type="entry name" value="Glyco_hydro_13_N"/>
</dbReference>
<comment type="caution">
    <text evidence="4">The sequence shown here is derived from an EMBL/GenBank/DDBJ whole genome shotgun (WGS) entry which is preliminary data.</text>
</comment>
<dbReference type="SUPFAM" id="SSF51445">
    <property type="entry name" value="(Trans)glycosidases"/>
    <property type="match status" value="1"/>
</dbReference>
<dbReference type="GO" id="GO:0005975">
    <property type="term" value="P:carbohydrate metabolic process"/>
    <property type="evidence" value="ECO:0007669"/>
    <property type="project" value="InterPro"/>
</dbReference>
<dbReference type="GO" id="GO:0004553">
    <property type="term" value="F:hydrolase activity, hydrolyzing O-glycosyl compounds"/>
    <property type="evidence" value="ECO:0007669"/>
    <property type="project" value="InterPro"/>
</dbReference>
<accession>A0A941DPG4</accession>
<comment type="similarity">
    <text evidence="1">Belongs to the glycosyl hydrolase 13 family.</text>
</comment>
<dbReference type="Pfam" id="PF02922">
    <property type="entry name" value="CBM_48"/>
    <property type="match status" value="1"/>
</dbReference>
<reference evidence="4" key="1">
    <citation type="submission" date="2021-04" db="EMBL/GenBank/DDBJ databases">
        <title>novel species isolated from subtropical streams in China.</title>
        <authorList>
            <person name="Lu H."/>
        </authorList>
    </citation>
    <scope>NUCLEOTIDE SEQUENCE</scope>
    <source>
        <strain evidence="4">LFS511W</strain>
    </source>
</reference>
<dbReference type="AlphaFoldDB" id="A0A941DPG4"/>
<dbReference type="InterPro" id="IPR013783">
    <property type="entry name" value="Ig-like_fold"/>
</dbReference>
<evidence type="ECO:0000256" key="2">
    <source>
        <dbReference type="SAM" id="SignalP"/>
    </source>
</evidence>
<dbReference type="CDD" id="cd11341">
    <property type="entry name" value="AmyAc_Pullulanase_LD-like"/>
    <property type="match status" value="1"/>
</dbReference>
<dbReference type="SMART" id="SM00642">
    <property type="entry name" value="Aamy"/>
    <property type="match status" value="1"/>
</dbReference>
<evidence type="ECO:0000313" key="4">
    <source>
        <dbReference type="EMBL" id="MBR7783779.1"/>
    </source>
</evidence>
<dbReference type="InterPro" id="IPR017853">
    <property type="entry name" value="GH"/>
</dbReference>
<feature type="chain" id="PRO_5037152121" evidence="2">
    <location>
        <begin position="30"/>
        <end position="916"/>
    </location>
</feature>
<dbReference type="SUPFAM" id="SSF81296">
    <property type="entry name" value="E set domains"/>
    <property type="match status" value="2"/>
</dbReference>
<proteinExistence type="inferred from homology"/>
<dbReference type="Gene3D" id="2.60.40.10">
    <property type="entry name" value="Immunoglobulins"/>
    <property type="match status" value="1"/>
</dbReference>
<evidence type="ECO:0000313" key="5">
    <source>
        <dbReference type="Proteomes" id="UP000680067"/>
    </source>
</evidence>
<dbReference type="InterPro" id="IPR040671">
    <property type="entry name" value="Pullulanase_N2"/>
</dbReference>
<dbReference type="RefSeq" id="WP_212689052.1">
    <property type="nucleotide sequence ID" value="NZ_JAGSPN010000014.1"/>
</dbReference>
<dbReference type="InterPro" id="IPR024561">
    <property type="entry name" value="Pullul_strch_C"/>
</dbReference>
<keyword evidence="5" id="KW-1185">Reference proteome</keyword>
<dbReference type="Proteomes" id="UP000680067">
    <property type="component" value="Unassembled WGS sequence"/>
</dbReference>
<dbReference type="Gene3D" id="3.20.20.80">
    <property type="entry name" value="Glycosidases"/>
    <property type="match status" value="1"/>
</dbReference>
<dbReference type="InterPro" id="IPR006047">
    <property type="entry name" value="GH13_cat_dom"/>
</dbReference>
<dbReference type="InterPro" id="IPR013780">
    <property type="entry name" value="Glyco_hydro_b"/>
</dbReference>
<dbReference type="Gene3D" id="2.60.40.1180">
    <property type="entry name" value="Golgi alpha-mannosidase II"/>
    <property type="match status" value="1"/>
</dbReference>
<dbReference type="PANTHER" id="PTHR43002">
    <property type="entry name" value="GLYCOGEN DEBRANCHING ENZYME"/>
    <property type="match status" value="1"/>
</dbReference>
<protein>
    <submittedName>
        <fullName evidence="4">DUF3372 domain-containing protein</fullName>
    </submittedName>
</protein>
<feature type="signal peptide" evidence="2">
    <location>
        <begin position="1"/>
        <end position="29"/>
    </location>
</feature>
<gene>
    <name evidence="4" type="ORF">KDM89_16660</name>
</gene>
<name>A0A941DPG4_9BURK</name>
<evidence type="ECO:0000259" key="3">
    <source>
        <dbReference type="SMART" id="SM00642"/>
    </source>
</evidence>
<keyword evidence="2" id="KW-0732">Signal</keyword>
<dbReference type="Gene3D" id="2.60.40.1130">
    <property type="entry name" value="Rab geranylgeranyltransferase alpha-subunit, insert domain"/>
    <property type="match status" value="1"/>
</dbReference>
<sequence>MMHPTIKNNKSAHLYFAAALALNCGLSYAATAKPDLQLCNQTEISTVIQPVADHRSDARAYWLSDERLRWPGKSNSGHFFLASSENAALKFSIGEKISNTARLIPLTPASEVSQDARFRFTGSGVEFVTGFSADQLKALLKTQLLLVKTDADQRIEDLTYIQHPGALDKLYAGAASAVLGPAIQKDTQLSVWAPTARKVWACIYPDHQRPAYRVQAMQADQATGIWSAHLNGKLNGQYYQFITEVFVPGTGVVLNRVTDPYSVSLNADSRRSYIADLSDPALTPAGWQSQARPDTVRHLADMSIYELHVRDFSVSDTSVRPAWRGKFLAFTEQKSHGIRYLKELAKAGMTDVHLLPVFDFATVPEKDCKTPQIRASGNSPAARIAQAKSAASDCYNWGYDPFHFNSPEGSYSTNPDDAARRIIEFRQMVMALHKAGLRVGMDVVYNHTAFSGQHSQSVLDRIVPGYYHRLNNSGKVEDSTCQPCGNTATEHLMMGKLVSDSLSVWTNAYKIDSFRFDLMGHQPKALMTAIKERLESEAGHPVQLIGEGWNFGEVADSRRFVQASQLSLSGSGIGTFSDRARDALRGGGTGDTADSLTDSRGLLNMQLCKDCAQDSELLRRQQHAIDLTKAGLSGTLSHYRLHKADGGWQDLSSLNYNGQPAGYAANPGEAVNYIENHDNHTLFDINVLRLPANTGMQERVYRQILGLATTIFSQGVAYFHAGSELLRSKSLDANSYNSGDWFNRIDWTMRTNHFGTGLPPAADNQRFDTIYSRHLENSALSPSESHIRQTHAAFLDLLNIRKQSRLLHLQTAQDVQSQLSFPTSSPAATDHISLLIQPREQTHQEPALLVFFNFSTEMITTSLTSLPSSNWSLHNTHLTTQHGDVRIRDKAKFNAETNEFSLPPLSVVVFTSQHQK</sequence>